<feature type="transmembrane region" description="Helical" evidence="1">
    <location>
        <begin position="48"/>
        <end position="71"/>
    </location>
</feature>
<evidence type="ECO:0000313" key="2">
    <source>
        <dbReference type="EMBL" id="KAJ9599122.1"/>
    </source>
</evidence>
<keyword evidence="3" id="KW-1185">Reference proteome</keyword>
<dbReference type="EMBL" id="JASPKZ010000831">
    <property type="protein sequence ID" value="KAJ9599122.1"/>
    <property type="molecule type" value="Genomic_DNA"/>
</dbReference>
<feature type="transmembrane region" description="Helical" evidence="1">
    <location>
        <begin position="133"/>
        <end position="152"/>
    </location>
</feature>
<dbReference type="AlphaFoldDB" id="A0AAD8AHI7"/>
<keyword evidence="1" id="KW-1133">Transmembrane helix</keyword>
<accession>A0AAD8AHI7</accession>
<evidence type="ECO:0000256" key="1">
    <source>
        <dbReference type="SAM" id="Phobius"/>
    </source>
</evidence>
<reference evidence="2" key="2">
    <citation type="submission" date="2023-05" db="EMBL/GenBank/DDBJ databases">
        <authorList>
            <person name="Fouks B."/>
        </authorList>
    </citation>
    <scope>NUCLEOTIDE SEQUENCE</scope>
    <source>
        <strain evidence="2">Stay&amp;Tobe</strain>
        <tissue evidence="2">Testes</tissue>
    </source>
</reference>
<reference evidence="2" key="1">
    <citation type="journal article" date="2023" name="IScience">
        <title>Live-bearing cockroach genome reveals convergent evolutionary mechanisms linked to viviparity in insects and beyond.</title>
        <authorList>
            <person name="Fouks B."/>
            <person name="Harrison M.C."/>
            <person name="Mikhailova A.A."/>
            <person name="Marchal E."/>
            <person name="English S."/>
            <person name="Carruthers M."/>
            <person name="Jennings E.C."/>
            <person name="Chiamaka E.L."/>
            <person name="Frigard R.A."/>
            <person name="Pippel M."/>
            <person name="Attardo G.M."/>
            <person name="Benoit J.B."/>
            <person name="Bornberg-Bauer E."/>
            <person name="Tobe S.S."/>
        </authorList>
    </citation>
    <scope>NUCLEOTIDE SEQUENCE</scope>
    <source>
        <strain evidence="2">Stay&amp;Tobe</strain>
    </source>
</reference>
<feature type="transmembrane region" description="Helical" evidence="1">
    <location>
        <begin position="295"/>
        <end position="320"/>
    </location>
</feature>
<keyword evidence="1" id="KW-0812">Transmembrane</keyword>
<evidence type="ECO:0000313" key="3">
    <source>
        <dbReference type="Proteomes" id="UP001233999"/>
    </source>
</evidence>
<feature type="transmembrane region" description="Helical" evidence="1">
    <location>
        <begin position="164"/>
        <end position="185"/>
    </location>
</feature>
<comment type="caution">
    <text evidence="2">The sequence shown here is derived from an EMBL/GenBank/DDBJ whole genome shotgun (WGS) entry which is preliminary data.</text>
</comment>
<feature type="non-terminal residue" evidence="2">
    <location>
        <position position="330"/>
    </location>
</feature>
<dbReference type="Proteomes" id="UP001233999">
    <property type="component" value="Unassembled WGS sequence"/>
</dbReference>
<proteinExistence type="predicted"/>
<name>A0AAD8AHI7_DIPPU</name>
<feature type="transmembrane region" description="Helical" evidence="1">
    <location>
        <begin position="12"/>
        <end position="28"/>
    </location>
</feature>
<organism evidence="2 3">
    <name type="scientific">Diploptera punctata</name>
    <name type="common">Pacific beetle cockroach</name>
    <dbReference type="NCBI Taxonomy" id="6984"/>
    <lineage>
        <taxon>Eukaryota</taxon>
        <taxon>Metazoa</taxon>
        <taxon>Ecdysozoa</taxon>
        <taxon>Arthropoda</taxon>
        <taxon>Hexapoda</taxon>
        <taxon>Insecta</taxon>
        <taxon>Pterygota</taxon>
        <taxon>Neoptera</taxon>
        <taxon>Polyneoptera</taxon>
        <taxon>Dictyoptera</taxon>
        <taxon>Blattodea</taxon>
        <taxon>Blaberoidea</taxon>
        <taxon>Blaberidae</taxon>
        <taxon>Diplopterinae</taxon>
        <taxon>Diploptera</taxon>
    </lineage>
</organism>
<sequence>MDNHSLKKYGYFIRILICITKFLQLNPLKITKDIHGNIVCSEILLKKVIFCMTFHLTASLFYFATCISVWWQLENVIMRFTAIFKTTVNCFCHASAVVTYLIHCKRIYQLLWSTRDLTLTILPLNGDRIFKKMLFLCSKIVILCFCVTYAAIRNRLELLSTLINISWFVLSSTTFIVDFHFLILIEGFTNTFRTLNNTLPQIKEEIIISKNDKSLKKGKLHTLSVSGNTVSHFSEQKYGVIFFIKCIMNQHNDICNLISEVNNIYAPVLLIKALKLFIVMTHIGFYIMVCVGNQSGIILSNLIGLVAWLSLEAIDLYGLLHTCDIFMREV</sequence>
<feature type="transmembrane region" description="Helical" evidence="1">
    <location>
        <begin position="77"/>
        <end position="102"/>
    </location>
</feature>
<gene>
    <name evidence="2" type="ORF">L9F63_010390</name>
</gene>
<protein>
    <submittedName>
        <fullName evidence="2">Uncharacterized protein</fullName>
    </submittedName>
</protein>
<keyword evidence="1" id="KW-0472">Membrane</keyword>
<feature type="transmembrane region" description="Helical" evidence="1">
    <location>
        <begin position="269"/>
        <end position="289"/>
    </location>
</feature>